<protein>
    <submittedName>
        <fullName evidence="1">Uncharacterized protein</fullName>
    </submittedName>
</protein>
<dbReference type="AlphaFoldDB" id="A0A4Y7QJZ8"/>
<dbReference type="Proteomes" id="UP000294933">
    <property type="component" value="Unassembled WGS sequence"/>
</dbReference>
<dbReference type="EMBL" id="ML170160">
    <property type="protein sequence ID" value="TDL27159.1"/>
    <property type="molecule type" value="Genomic_DNA"/>
</dbReference>
<accession>A0A4Y7QJZ8</accession>
<gene>
    <name evidence="1" type="ORF">BD410DRAFT_487283</name>
</gene>
<proteinExistence type="predicted"/>
<name>A0A4Y7QJZ8_9AGAM</name>
<keyword evidence="2" id="KW-1185">Reference proteome</keyword>
<sequence>MLLPVSLLNPRFMPLWGYVLTWILPRSQLRRPHRAHVFILPRPSVQEGHILQRTDGSSGLFLPCATSSQCALHSNMSSFSSLPYIKQRYTDEDVKRTRGRPNRTDRSRLLVVALNGVLETPAIPAV</sequence>
<organism evidence="1 2">
    <name type="scientific">Rickenella mellea</name>
    <dbReference type="NCBI Taxonomy" id="50990"/>
    <lineage>
        <taxon>Eukaryota</taxon>
        <taxon>Fungi</taxon>
        <taxon>Dikarya</taxon>
        <taxon>Basidiomycota</taxon>
        <taxon>Agaricomycotina</taxon>
        <taxon>Agaricomycetes</taxon>
        <taxon>Hymenochaetales</taxon>
        <taxon>Rickenellaceae</taxon>
        <taxon>Rickenella</taxon>
    </lineage>
</organism>
<evidence type="ECO:0000313" key="2">
    <source>
        <dbReference type="Proteomes" id="UP000294933"/>
    </source>
</evidence>
<dbReference type="VEuPathDB" id="FungiDB:BD410DRAFT_487283"/>
<evidence type="ECO:0000313" key="1">
    <source>
        <dbReference type="EMBL" id="TDL27159.1"/>
    </source>
</evidence>
<reference evidence="1 2" key="1">
    <citation type="submission" date="2018-06" db="EMBL/GenBank/DDBJ databases">
        <title>A transcriptomic atlas of mushroom development highlights an independent origin of complex multicellularity.</title>
        <authorList>
            <consortium name="DOE Joint Genome Institute"/>
            <person name="Krizsan K."/>
            <person name="Almasi E."/>
            <person name="Merenyi Z."/>
            <person name="Sahu N."/>
            <person name="Viragh M."/>
            <person name="Koszo T."/>
            <person name="Mondo S."/>
            <person name="Kiss B."/>
            <person name="Balint B."/>
            <person name="Kues U."/>
            <person name="Barry K."/>
            <person name="Hegedus J.C."/>
            <person name="Henrissat B."/>
            <person name="Johnson J."/>
            <person name="Lipzen A."/>
            <person name="Ohm R."/>
            <person name="Nagy I."/>
            <person name="Pangilinan J."/>
            <person name="Yan J."/>
            <person name="Xiong Y."/>
            <person name="Grigoriev I.V."/>
            <person name="Hibbett D.S."/>
            <person name="Nagy L.G."/>
        </authorList>
    </citation>
    <scope>NUCLEOTIDE SEQUENCE [LARGE SCALE GENOMIC DNA]</scope>
    <source>
        <strain evidence="1 2">SZMC22713</strain>
    </source>
</reference>